<evidence type="ECO:0000313" key="9">
    <source>
        <dbReference type="EMBL" id="CAL8119894.1"/>
    </source>
</evidence>
<dbReference type="InterPro" id="IPR036852">
    <property type="entry name" value="Peptidase_S8/S53_dom_sf"/>
</dbReference>
<keyword evidence="4 5" id="KW-0720">Serine protease</keyword>
<dbReference type="PROSITE" id="PS00138">
    <property type="entry name" value="SUBTILASE_SER"/>
    <property type="match status" value="1"/>
</dbReference>
<dbReference type="PANTHER" id="PTHR43806">
    <property type="entry name" value="PEPTIDASE S8"/>
    <property type="match status" value="1"/>
</dbReference>
<evidence type="ECO:0000259" key="8">
    <source>
        <dbReference type="Pfam" id="PF00082"/>
    </source>
</evidence>
<reference evidence="9 10" key="1">
    <citation type="submission" date="2024-08" db="EMBL/GenBank/DDBJ databases">
        <authorList>
            <person name="Cucini C."/>
            <person name="Frati F."/>
        </authorList>
    </citation>
    <scope>NUCLEOTIDE SEQUENCE [LARGE SCALE GENOMIC DNA]</scope>
</reference>
<evidence type="ECO:0000256" key="2">
    <source>
        <dbReference type="ARBA" id="ARBA00022670"/>
    </source>
</evidence>
<organism evidence="9 10">
    <name type="scientific">Orchesella dallaii</name>
    <dbReference type="NCBI Taxonomy" id="48710"/>
    <lineage>
        <taxon>Eukaryota</taxon>
        <taxon>Metazoa</taxon>
        <taxon>Ecdysozoa</taxon>
        <taxon>Arthropoda</taxon>
        <taxon>Hexapoda</taxon>
        <taxon>Collembola</taxon>
        <taxon>Entomobryomorpha</taxon>
        <taxon>Entomobryoidea</taxon>
        <taxon>Orchesellidae</taxon>
        <taxon>Orchesellinae</taxon>
        <taxon>Orchesella</taxon>
    </lineage>
</organism>
<evidence type="ECO:0000256" key="5">
    <source>
        <dbReference type="PROSITE-ProRule" id="PRU01240"/>
    </source>
</evidence>
<sequence>MCRPIFVLIFLYIVGNGQTIVTPPTTFPQEIFSRPILKDPDLLHKPSSNIILTLQQPLLPIFESLSKTTFATRENRASTLVEALRSFATIAQAPVLTALNPFKLDIQPFWITNQIFIPNASPMVVETLINLPIIREIAEELKIPMLPIFNALKGKPPNGPEWHVKKIRATLVWENGTTGEGVIVAGIDTGVKKTHDTLRSNYVGAENYGWFDPIEFSQEPNDIQGHGTHTMGTICGKKGIGIAPGAKWMACRGCLLDGCLQRALLACAQFFLCPTNWKGSKPDCSKMPHIINNSWGTDGSSGWFKEIIEAWRSAGIISFFAAGNMGPACETVAYPGNLELVITVGSTDKKDRLSSFSSRGPIVDYSDDKKNENADDDDDDDDEDEESKPNNRSSRSILADFLSLFTPKKKKFSSLIKPDICAPGQNINSAHILANNAYRILSGTSMAAPIATGAGALLLSKNPKLKMKDITRLLTSTTIQQLPTSNTGKCPPIPVDQFPNMMFGHGRIDIWRAYQMMIKEMK</sequence>
<feature type="active site" description="Charge relay system" evidence="5">
    <location>
        <position position="226"/>
    </location>
</feature>
<dbReference type="PROSITE" id="PS51892">
    <property type="entry name" value="SUBTILASE"/>
    <property type="match status" value="1"/>
</dbReference>
<dbReference type="SUPFAM" id="SSF52743">
    <property type="entry name" value="Subtilisin-like"/>
    <property type="match status" value="1"/>
</dbReference>
<evidence type="ECO:0000256" key="7">
    <source>
        <dbReference type="SAM" id="SignalP"/>
    </source>
</evidence>
<feature type="chain" id="PRO_5045082451" description="Peptidase S8/S53 domain-containing protein" evidence="7">
    <location>
        <begin position="18"/>
        <end position="522"/>
    </location>
</feature>
<evidence type="ECO:0000256" key="3">
    <source>
        <dbReference type="ARBA" id="ARBA00022801"/>
    </source>
</evidence>
<dbReference type="InterPro" id="IPR023828">
    <property type="entry name" value="Peptidase_S8_Ser-AS"/>
</dbReference>
<feature type="region of interest" description="Disordered" evidence="6">
    <location>
        <begin position="351"/>
        <end position="394"/>
    </location>
</feature>
<dbReference type="Pfam" id="PF00082">
    <property type="entry name" value="Peptidase_S8"/>
    <property type="match status" value="1"/>
</dbReference>
<proteinExistence type="inferred from homology"/>
<name>A0ABP1R9I9_9HEXA</name>
<comment type="similarity">
    <text evidence="1 5">Belongs to the peptidase S8 family.</text>
</comment>
<dbReference type="InterPro" id="IPR050131">
    <property type="entry name" value="Peptidase_S8_subtilisin-like"/>
</dbReference>
<feature type="domain" description="Peptidase S8/S53" evidence="8">
    <location>
        <begin position="179"/>
        <end position="486"/>
    </location>
</feature>
<dbReference type="InterPro" id="IPR015500">
    <property type="entry name" value="Peptidase_S8_subtilisin-rel"/>
</dbReference>
<gene>
    <name evidence="9" type="ORF">ODALV1_LOCUS18760</name>
</gene>
<protein>
    <recommendedName>
        <fullName evidence="8">Peptidase S8/S53 domain-containing protein</fullName>
    </recommendedName>
</protein>
<dbReference type="Gene3D" id="3.40.50.200">
    <property type="entry name" value="Peptidase S8/S53 domain"/>
    <property type="match status" value="1"/>
</dbReference>
<feature type="compositionally biased region" description="Acidic residues" evidence="6">
    <location>
        <begin position="374"/>
        <end position="386"/>
    </location>
</feature>
<dbReference type="EMBL" id="CAXLJM020000062">
    <property type="protein sequence ID" value="CAL8119894.1"/>
    <property type="molecule type" value="Genomic_DNA"/>
</dbReference>
<keyword evidence="3 5" id="KW-0378">Hydrolase</keyword>
<dbReference type="PANTHER" id="PTHR43806:SF67">
    <property type="entry name" value="EGF-LIKE DOMAIN-CONTAINING PROTEIN"/>
    <property type="match status" value="1"/>
</dbReference>
<comment type="caution">
    <text evidence="9">The sequence shown here is derived from an EMBL/GenBank/DDBJ whole genome shotgun (WGS) entry which is preliminary data.</text>
</comment>
<keyword evidence="10" id="KW-1185">Reference proteome</keyword>
<dbReference type="PRINTS" id="PR00723">
    <property type="entry name" value="SUBTILISIN"/>
</dbReference>
<keyword evidence="7" id="KW-0732">Signal</keyword>
<accession>A0ABP1R9I9</accession>
<evidence type="ECO:0000256" key="1">
    <source>
        <dbReference type="ARBA" id="ARBA00011073"/>
    </source>
</evidence>
<feature type="active site" description="Charge relay system" evidence="5">
    <location>
        <position position="445"/>
    </location>
</feature>
<feature type="signal peptide" evidence="7">
    <location>
        <begin position="1"/>
        <end position="17"/>
    </location>
</feature>
<keyword evidence="2 5" id="KW-0645">Protease</keyword>
<dbReference type="Proteomes" id="UP001642540">
    <property type="component" value="Unassembled WGS sequence"/>
</dbReference>
<feature type="active site" description="Charge relay system" evidence="5">
    <location>
        <position position="188"/>
    </location>
</feature>
<dbReference type="InterPro" id="IPR000209">
    <property type="entry name" value="Peptidase_S8/S53_dom"/>
</dbReference>
<evidence type="ECO:0000256" key="4">
    <source>
        <dbReference type="ARBA" id="ARBA00022825"/>
    </source>
</evidence>
<evidence type="ECO:0000313" key="10">
    <source>
        <dbReference type="Proteomes" id="UP001642540"/>
    </source>
</evidence>
<evidence type="ECO:0000256" key="6">
    <source>
        <dbReference type="SAM" id="MobiDB-lite"/>
    </source>
</evidence>